<dbReference type="GO" id="GO:0005509">
    <property type="term" value="F:calcium ion binding"/>
    <property type="evidence" value="ECO:0007669"/>
    <property type="project" value="InterPro"/>
</dbReference>
<feature type="signal peptide" evidence="1">
    <location>
        <begin position="1"/>
        <end position="21"/>
    </location>
</feature>
<keyword evidence="1" id="KW-0732">Signal</keyword>
<dbReference type="GO" id="GO:0007160">
    <property type="term" value="P:cell-matrix adhesion"/>
    <property type="evidence" value="ECO:0007669"/>
    <property type="project" value="InterPro"/>
</dbReference>
<evidence type="ECO:0000313" key="3">
    <source>
        <dbReference type="Proteomes" id="UP000007879"/>
    </source>
</evidence>
<evidence type="ECO:0000256" key="1">
    <source>
        <dbReference type="SAM" id="SignalP"/>
    </source>
</evidence>
<dbReference type="RefSeq" id="XP_019856676.1">
    <property type="nucleotide sequence ID" value="XM_020001117.1"/>
</dbReference>
<protein>
    <submittedName>
        <fullName evidence="2">Uncharacterized protein</fullName>
    </submittedName>
</protein>
<proteinExistence type="predicted"/>
<dbReference type="InterPro" id="IPR001299">
    <property type="entry name" value="Ependymin"/>
</dbReference>
<dbReference type="GO" id="GO:0005764">
    <property type="term" value="C:lysosome"/>
    <property type="evidence" value="ECO:0007669"/>
    <property type="project" value="TreeGrafter"/>
</dbReference>
<reference evidence="2" key="2">
    <citation type="submission" date="2024-06" db="UniProtKB">
        <authorList>
            <consortium name="EnsemblMetazoa"/>
        </authorList>
    </citation>
    <scope>IDENTIFICATION</scope>
</reference>
<reference evidence="3" key="1">
    <citation type="journal article" date="2010" name="Nature">
        <title>The Amphimedon queenslandica genome and the evolution of animal complexity.</title>
        <authorList>
            <person name="Srivastava M."/>
            <person name="Simakov O."/>
            <person name="Chapman J."/>
            <person name="Fahey B."/>
            <person name="Gauthier M.E."/>
            <person name="Mitros T."/>
            <person name="Richards G.S."/>
            <person name="Conaco C."/>
            <person name="Dacre M."/>
            <person name="Hellsten U."/>
            <person name="Larroux C."/>
            <person name="Putnam N.H."/>
            <person name="Stanke M."/>
            <person name="Adamska M."/>
            <person name="Darling A."/>
            <person name="Degnan S.M."/>
            <person name="Oakley T.H."/>
            <person name="Plachetzki D.C."/>
            <person name="Zhai Y."/>
            <person name="Adamski M."/>
            <person name="Calcino A."/>
            <person name="Cummins S.F."/>
            <person name="Goodstein D.M."/>
            <person name="Harris C."/>
            <person name="Jackson D.J."/>
            <person name="Leys S.P."/>
            <person name="Shu S."/>
            <person name="Woodcroft B.J."/>
            <person name="Vervoort M."/>
            <person name="Kosik K.S."/>
            <person name="Manning G."/>
            <person name="Degnan B.M."/>
            <person name="Rokhsar D.S."/>
        </authorList>
    </citation>
    <scope>NUCLEOTIDE SEQUENCE [LARGE SCALE GENOMIC DNA]</scope>
</reference>
<organism evidence="2 3">
    <name type="scientific">Amphimedon queenslandica</name>
    <name type="common">Sponge</name>
    <dbReference type="NCBI Taxonomy" id="400682"/>
    <lineage>
        <taxon>Eukaryota</taxon>
        <taxon>Metazoa</taxon>
        <taxon>Porifera</taxon>
        <taxon>Demospongiae</taxon>
        <taxon>Heteroscleromorpha</taxon>
        <taxon>Haplosclerida</taxon>
        <taxon>Niphatidae</taxon>
        <taxon>Amphimedon</taxon>
    </lineage>
</organism>
<dbReference type="GeneID" id="109585147"/>
<dbReference type="GO" id="GO:0005576">
    <property type="term" value="C:extracellular region"/>
    <property type="evidence" value="ECO:0007669"/>
    <property type="project" value="InterPro"/>
</dbReference>
<sequence>MKYLAVVVAALLFVAANPIKAAPACGTTPTQWTGYIYEISFEDAKLALRMSEANYDRNAKKLKISDVVAQESAQKTITLLDYSTGSSYTSIEGQCTKGNVTGDIPNFGVPAGSTSNPSGAEYLGSSLPNLGVLAYDYYGTNSVDGDYFATYTPIGDGSVCVPILRATLTASPLKEAVFKYTNITTTLPSDPFSMPPGC</sequence>
<dbReference type="PANTHER" id="PTHR10697">
    <property type="entry name" value="MAMMALIAN EPENDYMIN-RELATED PROTEIN 1"/>
    <property type="match status" value="1"/>
</dbReference>
<dbReference type="EnsemblMetazoa" id="XM_020001117.1">
    <property type="protein sequence ID" value="XP_019856676.1"/>
    <property type="gene ID" value="LOC109585147"/>
</dbReference>
<dbReference type="PANTHER" id="PTHR10697:SF1">
    <property type="entry name" value="MAMMALIAN EPENDYMIN-RELATED PROTEIN 1"/>
    <property type="match status" value="1"/>
</dbReference>
<name>A0AAN0JIP8_AMPQE</name>
<evidence type="ECO:0000313" key="2">
    <source>
        <dbReference type="EnsemblMetazoa" id="XP_019856676.1"/>
    </source>
</evidence>
<dbReference type="AlphaFoldDB" id="A0AAN0JIP8"/>
<dbReference type="KEGG" id="aqu:109585147"/>
<dbReference type="Proteomes" id="UP000007879">
    <property type="component" value="Unassembled WGS sequence"/>
</dbReference>
<feature type="chain" id="PRO_5042846248" evidence="1">
    <location>
        <begin position="22"/>
        <end position="198"/>
    </location>
</feature>
<keyword evidence="3" id="KW-1185">Reference proteome</keyword>
<accession>A0AAN0JIP8</accession>